<dbReference type="SUPFAM" id="SSF56219">
    <property type="entry name" value="DNase I-like"/>
    <property type="match status" value="1"/>
</dbReference>
<dbReference type="PANTHER" id="PTHR19446">
    <property type="entry name" value="REVERSE TRANSCRIPTASES"/>
    <property type="match status" value="1"/>
</dbReference>
<dbReference type="InterPro" id="IPR036691">
    <property type="entry name" value="Endo/exonu/phosph_ase_sf"/>
</dbReference>
<accession>A0AAF0RDW5</accession>
<keyword evidence="3" id="KW-1185">Reference proteome</keyword>
<reference evidence="2" key="1">
    <citation type="submission" date="2023-08" db="EMBL/GenBank/DDBJ databases">
        <title>A de novo genome assembly of Solanum verrucosum Schlechtendal, a Mexican diploid species geographically isolated from the other diploid A-genome species in potato relatives.</title>
        <authorList>
            <person name="Hosaka K."/>
        </authorList>
    </citation>
    <scope>NUCLEOTIDE SEQUENCE</scope>
    <source>
        <tissue evidence="2">Young leaves</tissue>
    </source>
</reference>
<organism evidence="2 3">
    <name type="scientific">Solanum verrucosum</name>
    <dbReference type="NCBI Taxonomy" id="315347"/>
    <lineage>
        <taxon>Eukaryota</taxon>
        <taxon>Viridiplantae</taxon>
        <taxon>Streptophyta</taxon>
        <taxon>Embryophyta</taxon>
        <taxon>Tracheophyta</taxon>
        <taxon>Spermatophyta</taxon>
        <taxon>Magnoliopsida</taxon>
        <taxon>eudicotyledons</taxon>
        <taxon>Gunneridae</taxon>
        <taxon>Pentapetalae</taxon>
        <taxon>asterids</taxon>
        <taxon>lamiids</taxon>
        <taxon>Solanales</taxon>
        <taxon>Solanaceae</taxon>
        <taxon>Solanoideae</taxon>
        <taxon>Solaneae</taxon>
        <taxon>Solanum</taxon>
    </lineage>
</organism>
<dbReference type="Gene3D" id="3.60.10.10">
    <property type="entry name" value="Endonuclease/exonuclease/phosphatase"/>
    <property type="match status" value="1"/>
</dbReference>
<dbReference type="Proteomes" id="UP001234989">
    <property type="component" value="Chromosome 7"/>
</dbReference>
<dbReference type="EMBL" id="CP133618">
    <property type="protein sequence ID" value="WMV37016.1"/>
    <property type="molecule type" value="Genomic_DNA"/>
</dbReference>
<evidence type="ECO:0000313" key="2">
    <source>
        <dbReference type="EMBL" id="WMV37016.1"/>
    </source>
</evidence>
<proteinExistence type="predicted"/>
<gene>
    <name evidence="2" type="ORF">MTR67_030401</name>
</gene>
<dbReference type="InterPro" id="IPR000477">
    <property type="entry name" value="RT_dom"/>
</dbReference>
<protein>
    <recommendedName>
        <fullName evidence="1">Reverse transcriptase domain-containing protein</fullName>
    </recommendedName>
</protein>
<evidence type="ECO:0000313" key="3">
    <source>
        <dbReference type="Proteomes" id="UP001234989"/>
    </source>
</evidence>
<sequence length="378" mass="44486">MREFSDFIEDMGLIDLQMENATFTWYKGDNHEVASRIDRILFSKEWEESFNDLKVIPLQRIISDHVPLALQGGTWNKNKRYFKFENWWLDTEGFTDRVKDWWNKLNFGGRPDYVLACKMISLKNKLKEWSREVQGNLGIQRKKLLEKLADFDFVVTTRPLSEEESTRKEGTINIDQLEVEGEITQDTNKIEKEVIDFYQRLYTETSQWRPTSNIPNCPVISSEEKEILQRNFEEDEVLRCLKLCAMDKAPGPDGFTMDFYIKCWEIVKHDIMKAFQNFHEQEVLERSFNATFIALIPKKKGSTELRDFIYKIFSKVLTERLKGVMEKLVDSHQMAFIKGRQIMDAVLVANEAVGSRMKWKKAGILCKLDIEKAYDHVN</sequence>
<dbReference type="AlphaFoldDB" id="A0AAF0RDW5"/>
<feature type="domain" description="Reverse transcriptase" evidence="1">
    <location>
        <begin position="296"/>
        <end position="378"/>
    </location>
</feature>
<name>A0AAF0RDW5_SOLVR</name>
<dbReference type="Pfam" id="PF00078">
    <property type="entry name" value="RVT_1"/>
    <property type="match status" value="1"/>
</dbReference>
<evidence type="ECO:0000259" key="1">
    <source>
        <dbReference type="Pfam" id="PF00078"/>
    </source>
</evidence>